<dbReference type="AlphaFoldDB" id="A0AAD3DJT4"/>
<dbReference type="SMART" id="SM00320">
    <property type="entry name" value="WD40"/>
    <property type="match status" value="4"/>
</dbReference>
<evidence type="ECO:0000256" key="7">
    <source>
        <dbReference type="PROSITE-ProRule" id="PRU00221"/>
    </source>
</evidence>
<dbReference type="InterPro" id="IPR015943">
    <property type="entry name" value="WD40/YVTN_repeat-like_dom_sf"/>
</dbReference>
<dbReference type="InterPro" id="IPR045161">
    <property type="entry name" value="Utp18"/>
</dbReference>
<dbReference type="PANTHER" id="PTHR18359">
    <property type="entry name" value="WD-REPEAT PROTEIN-RELATED"/>
    <property type="match status" value="1"/>
</dbReference>
<dbReference type="InterPro" id="IPR036322">
    <property type="entry name" value="WD40_repeat_dom_sf"/>
</dbReference>
<comment type="caution">
    <text evidence="9">The sequence shown here is derived from an EMBL/GenBank/DDBJ whole genome shotgun (WGS) entry which is preliminary data.</text>
</comment>
<proteinExistence type="inferred from homology"/>
<keyword evidence="3 7" id="KW-0853">WD repeat</keyword>
<dbReference type="PROSITE" id="PS50082">
    <property type="entry name" value="WD_REPEATS_2"/>
    <property type="match status" value="1"/>
</dbReference>
<evidence type="ECO:0000256" key="1">
    <source>
        <dbReference type="ARBA" id="ARBA00004604"/>
    </source>
</evidence>
<feature type="compositionally biased region" description="Low complexity" evidence="8">
    <location>
        <begin position="146"/>
        <end position="155"/>
    </location>
</feature>
<dbReference type="GO" id="GO:0006364">
    <property type="term" value="P:rRNA processing"/>
    <property type="evidence" value="ECO:0007669"/>
    <property type="project" value="UniProtKB-KW"/>
</dbReference>
<dbReference type="Gene3D" id="2.130.10.10">
    <property type="entry name" value="YVTN repeat-like/Quinoprotein amine dehydrogenase"/>
    <property type="match status" value="1"/>
</dbReference>
<evidence type="ECO:0000256" key="6">
    <source>
        <dbReference type="ARBA" id="ARBA00025767"/>
    </source>
</evidence>
<comment type="similarity">
    <text evidence="6">Belongs to the WD repeat UTP18 family.</text>
</comment>
<feature type="region of interest" description="Disordered" evidence="8">
    <location>
        <begin position="76"/>
        <end position="176"/>
    </location>
</feature>
<dbReference type="EMBL" id="BMAR01000005">
    <property type="protein sequence ID" value="GFR43151.1"/>
    <property type="molecule type" value="Genomic_DNA"/>
</dbReference>
<evidence type="ECO:0000256" key="4">
    <source>
        <dbReference type="ARBA" id="ARBA00022737"/>
    </source>
</evidence>
<accession>A0AAD3DJT4</accession>
<dbReference type="GO" id="GO:0034388">
    <property type="term" value="C:Pwp2p-containing subcomplex of 90S preribosome"/>
    <property type="evidence" value="ECO:0007669"/>
    <property type="project" value="TreeGrafter"/>
</dbReference>
<feature type="compositionally biased region" description="Basic and acidic residues" evidence="8">
    <location>
        <begin position="91"/>
        <end position="100"/>
    </location>
</feature>
<evidence type="ECO:0000256" key="5">
    <source>
        <dbReference type="ARBA" id="ARBA00023242"/>
    </source>
</evidence>
<evidence type="ECO:0000256" key="2">
    <source>
        <dbReference type="ARBA" id="ARBA00022552"/>
    </source>
</evidence>
<dbReference type="Proteomes" id="UP001054857">
    <property type="component" value="Unassembled WGS sequence"/>
</dbReference>
<dbReference type="PROSITE" id="PS00678">
    <property type="entry name" value="WD_REPEATS_1"/>
    <property type="match status" value="1"/>
</dbReference>
<protein>
    <submittedName>
        <fullName evidence="9">Uncharacterized protein</fullName>
    </submittedName>
</protein>
<reference evidence="9 10" key="1">
    <citation type="journal article" date="2021" name="Sci. Rep.">
        <title>Genome sequencing of the multicellular alga Astrephomene provides insights into convergent evolution of germ-soma differentiation.</title>
        <authorList>
            <person name="Yamashita S."/>
            <person name="Yamamoto K."/>
            <person name="Matsuzaki R."/>
            <person name="Suzuki S."/>
            <person name="Yamaguchi H."/>
            <person name="Hirooka S."/>
            <person name="Minakuchi Y."/>
            <person name="Miyagishima S."/>
            <person name="Kawachi M."/>
            <person name="Toyoda A."/>
            <person name="Nozaki H."/>
        </authorList>
    </citation>
    <scope>NUCLEOTIDE SEQUENCE [LARGE SCALE GENOMIC DNA]</scope>
    <source>
        <strain evidence="9 10">NIES-4017</strain>
    </source>
</reference>
<organism evidence="9 10">
    <name type="scientific">Astrephomene gubernaculifera</name>
    <dbReference type="NCBI Taxonomy" id="47775"/>
    <lineage>
        <taxon>Eukaryota</taxon>
        <taxon>Viridiplantae</taxon>
        <taxon>Chlorophyta</taxon>
        <taxon>core chlorophytes</taxon>
        <taxon>Chlorophyceae</taxon>
        <taxon>CS clade</taxon>
        <taxon>Chlamydomonadales</taxon>
        <taxon>Astrephomenaceae</taxon>
        <taxon>Astrephomene</taxon>
    </lineage>
</organism>
<dbReference type="InterPro" id="IPR001680">
    <property type="entry name" value="WD40_rpt"/>
</dbReference>
<keyword evidence="10" id="KW-1185">Reference proteome</keyword>
<comment type="subcellular location">
    <subcellularLocation>
        <location evidence="1">Nucleus</location>
        <location evidence="1">Nucleolus</location>
    </subcellularLocation>
</comment>
<evidence type="ECO:0000313" key="10">
    <source>
        <dbReference type="Proteomes" id="UP001054857"/>
    </source>
</evidence>
<keyword evidence="4" id="KW-0677">Repeat</keyword>
<name>A0AAD3DJT4_9CHLO</name>
<dbReference type="SUPFAM" id="SSF50978">
    <property type="entry name" value="WD40 repeat-like"/>
    <property type="match status" value="1"/>
</dbReference>
<sequence length="632" mass="67248">MSSMRKAKKQRMVYKEDAARKAEELEEFLFGVRSDPLSILNRTEKDDKDSVAELVKEAGRGEGLIHNADVFFEDKSGAADISSDEDEADVEDTKGRRDGGSDSEGSSAEKQADGGALSSSEVGLDDGDEEAAADKGAPTATVCSSAGAGTAGRQQQRQEGREAPQGGPRVPVWQDPHDAEVRVDVAKQARLRKLRASDKQTTMGGAEYEAALRRQHEALNPRTSWARKRQGVAEARVGRDTDVEDEGAEGATLLGCAGGLTERAGSGMGALPAGQLETTRLRDANQHQPSGAVVQAVRFHPNGQVFLTAGLDKTLRLFQVDGVRNELLQGLHLDDLPITDAAFASSGGAAAGVSSGANRVVLAGRRPFLYLFDMDAARVERVPGPTGMGAAAGRLRSLESFTVAPPGCSPTSEPLVAFAGDAGFLPLLSLRSRQWVGNLKMSGNVRALAFTHDGTELWSTGDDALVHVWDLRTGRCRLVFSDLGNIRDASSLALSPDGRYVATGSCSGVVNVYRRGELEEAAARATSGAVAGAGPGRVTLAPARELMNLTTNVDTLTFSPDSQMLAMASRMKQNSLRLVHLPSLTVFSNWPTARSPLHYVHSLDFSPHCGLLAVGNAKGRALLYRLHHYEQA</sequence>
<keyword evidence="5" id="KW-0539">Nucleus</keyword>
<dbReference type="GO" id="GO:0032040">
    <property type="term" value="C:small-subunit processome"/>
    <property type="evidence" value="ECO:0007669"/>
    <property type="project" value="TreeGrafter"/>
</dbReference>
<feature type="repeat" description="WD" evidence="7">
    <location>
        <begin position="438"/>
        <end position="479"/>
    </location>
</feature>
<dbReference type="Pfam" id="PF00400">
    <property type="entry name" value="WD40"/>
    <property type="match status" value="3"/>
</dbReference>
<evidence type="ECO:0000256" key="8">
    <source>
        <dbReference type="SAM" id="MobiDB-lite"/>
    </source>
</evidence>
<dbReference type="InterPro" id="IPR019775">
    <property type="entry name" value="WD40_repeat_CS"/>
</dbReference>
<evidence type="ECO:0000313" key="9">
    <source>
        <dbReference type="EMBL" id="GFR43151.1"/>
    </source>
</evidence>
<evidence type="ECO:0000256" key="3">
    <source>
        <dbReference type="ARBA" id="ARBA00022574"/>
    </source>
</evidence>
<dbReference type="PANTHER" id="PTHR18359:SF0">
    <property type="entry name" value="U3 SMALL NUCLEOLAR RNA-ASSOCIATED PROTEIN 18 HOMOLOG"/>
    <property type="match status" value="1"/>
</dbReference>
<keyword evidence="2" id="KW-0698">rRNA processing</keyword>
<gene>
    <name evidence="9" type="ORF">Agub_g4175</name>
</gene>